<name>A0AAE0XSF3_9GAST</name>
<protein>
    <submittedName>
        <fullName evidence="2">Uncharacterized protein</fullName>
    </submittedName>
</protein>
<feature type="region of interest" description="Disordered" evidence="1">
    <location>
        <begin position="143"/>
        <end position="177"/>
    </location>
</feature>
<sequence length="177" mass="19190">MWSGPILSTKGVITCPIPYVIEHVHSPSLPLVSSSSTDEFWREDLVWPDPTKRFPETSGIRPGVLSANIKHFRGLQKGMDGGQGGVATRCTSARAVRMPPRPTSLPWNVLVIHSDPPTVDEDDVNKFLLNTLKTGVIMEQQQVADGKAGGRAAGKGREPTQTLSTPSRRRTTSVLAP</sequence>
<accession>A0AAE0XSF3</accession>
<reference evidence="2" key="1">
    <citation type="journal article" date="2023" name="G3 (Bethesda)">
        <title>A reference genome for the long-term kleptoplast-retaining sea slug Elysia crispata morphotype clarki.</title>
        <authorList>
            <person name="Eastman K.E."/>
            <person name="Pendleton A.L."/>
            <person name="Shaikh M.A."/>
            <person name="Suttiyut T."/>
            <person name="Ogas R."/>
            <person name="Tomko P."/>
            <person name="Gavelis G."/>
            <person name="Widhalm J.R."/>
            <person name="Wisecaver J.H."/>
        </authorList>
    </citation>
    <scope>NUCLEOTIDE SEQUENCE</scope>
    <source>
        <strain evidence="2">ECLA1</strain>
    </source>
</reference>
<dbReference type="Proteomes" id="UP001283361">
    <property type="component" value="Unassembled WGS sequence"/>
</dbReference>
<dbReference type="AlphaFoldDB" id="A0AAE0XSF3"/>
<proteinExistence type="predicted"/>
<organism evidence="2 3">
    <name type="scientific">Elysia crispata</name>
    <name type="common">lettuce slug</name>
    <dbReference type="NCBI Taxonomy" id="231223"/>
    <lineage>
        <taxon>Eukaryota</taxon>
        <taxon>Metazoa</taxon>
        <taxon>Spiralia</taxon>
        <taxon>Lophotrochozoa</taxon>
        <taxon>Mollusca</taxon>
        <taxon>Gastropoda</taxon>
        <taxon>Heterobranchia</taxon>
        <taxon>Euthyneura</taxon>
        <taxon>Panpulmonata</taxon>
        <taxon>Sacoglossa</taxon>
        <taxon>Placobranchoidea</taxon>
        <taxon>Plakobranchidae</taxon>
        <taxon>Elysia</taxon>
    </lineage>
</organism>
<comment type="caution">
    <text evidence="2">The sequence shown here is derived from an EMBL/GenBank/DDBJ whole genome shotgun (WGS) entry which is preliminary data.</text>
</comment>
<evidence type="ECO:0000256" key="1">
    <source>
        <dbReference type="SAM" id="MobiDB-lite"/>
    </source>
</evidence>
<evidence type="ECO:0000313" key="2">
    <source>
        <dbReference type="EMBL" id="KAK3705955.1"/>
    </source>
</evidence>
<dbReference type="EMBL" id="JAWDGP010007758">
    <property type="protein sequence ID" value="KAK3705955.1"/>
    <property type="molecule type" value="Genomic_DNA"/>
</dbReference>
<evidence type="ECO:0000313" key="3">
    <source>
        <dbReference type="Proteomes" id="UP001283361"/>
    </source>
</evidence>
<gene>
    <name evidence="2" type="ORF">RRG08_026384</name>
</gene>
<keyword evidence="3" id="KW-1185">Reference proteome</keyword>